<dbReference type="InterPro" id="IPR035919">
    <property type="entry name" value="EAL_sf"/>
</dbReference>
<feature type="domain" description="EAL" evidence="1">
    <location>
        <begin position="412"/>
        <end position="667"/>
    </location>
</feature>
<dbReference type="Gene3D" id="3.30.450.20">
    <property type="entry name" value="PAS domain"/>
    <property type="match status" value="2"/>
</dbReference>
<feature type="domain" description="GGDEF" evidence="2">
    <location>
        <begin position="276"/>
        <end position="403"/>
    </location>
</feature>
<dbReference type="PROSITE" id="PS50883">
    <property type="entry name" value="EAL"/>
    <property type="match status" value="1"/>
</dbReference>
<evidence type="ECO:0000259" key="1">
    <source>
        <dbReference type="PROSITE" id="PS50883"/>
    </source>
</evidence>
<dbReference type="PANTHER" id="PTHR33121">
    <property type="entry name" value="CYCLIC DI-GMP PHOSPHODIESTERASE PDEF"/>
    <property type="match status" value="1"/>
</dbReference>
<dbReference type="InterPro" id="IPR043128">
    <property type="entry name" value="Rev_trsase/Diguanyl_cyclase"/>
</dbReference>
<dbReference type="InterPro" id="IPR035965">
    <property type="entry name" value="PAS-like_dom_sf"/>
</dbReference>
<dbReference type="PROSITE" id="PS50887">
    <property type="entry name" value="GGDEF"/>
    <property type="match status" value="1"/>
</dbReference>
<accession>A0A6N8UAP5</accession>
<dbReference type="SMART" id="SM00086">
    <property type="entry name" value="PAC"/>
    <property type="match status" value="2"/>
</dbReference>
<dbReference type="InterPro" id="IPR013655">
    <property type="entry name" value="PAS_fold_3"/>
</dbReference>
<dbReference type="Gene3D" id="3.30.70.270">
    <property type="match status" value="1"/>
</dbReference>
<dbReference type="SUPFAM" id="SSF141868">
    <property type="entry name" value="EAL domain-like"/>
    <property type="match status" value="1"/>
</dbReference>
<dbReference type="SMART" id="SM00052">
    <property type="entry name" value="EAL"/>
    <property type="match status" value="1"/>
</dbReference>
<dbReference type="InterPro" id="IPR001610">
    <property type="entry name" value="PAC"/>
</dbReference>
<dbReference type="SUPFAM" id="SSF55073">
    <property type="entry name" value="Nucleotide cyclase"/>
    <property type="match status" value="1"/>
</dbReference>
<dbReference type="AlphaFoldDB" id="A0A6N8UAP5"/>
<comment type="caution">
    <text evidence="3">The sequence shown here is derived from an EMBL/GenBank/DDBJ whole genome shotgun (WGS) entry which is preliminary data.</text>
</comment>
<sequence length="941" mass="109089">MDSVKDRFKNINEGIYVVDKNFEMVYMDENLASVYQDADPSPFCYKVLRNRSTPCPNCPLGRFKQKKSTVLNEIIYNDLLDCWMYCTMMRMNWPAKGECTVVTTERIIDGDHNLFMNFNHTIKYEELIEINLSDHTYKLLFDQTKHFPAKQCGDFHELLTETSLRFLHYEDRKNFHEFFDPLTLRQRVEKLGHIVDDFRILQDGEYHWISFYVNSVKKGRKDECYLCFTVNADRKYGTVQKQYEESLLQQRDVLTGLQSAAAFQKNVENRLKDSQEAYGLVMIDIEHFKLFNDWYGTKQGDKLLVYIGEKVEEKCRAYHGIASRYGGDEFVMLLPRCACEEAEIEKEIIDWMQNYQKDIKFMPTAGIYLIDEDISATLMCDRAAMALHSVKGNYSKRAALYRPSMKQKLENEQEVLSGVKSGLSGSEFEVYYQPQCSARTHRIIGAEALVRWNHPRKGMVAPNEFIPLLEASGFVSKLDYYVWESVCSFLQRRKKAGKQIVPVSVNVSRIDIYQYPIADVFASLCRKYDLEPAFLEIEITESAYTENFDQLIQTVSQLRANGFTVLMDDFGSGYSSLNMLKDIEVDVLKLDMKFLDLNENSLLKGSSILESMIQMGKWLGLRLIAEGVETAEQLDKLLNLDCEYMQGYYFYRPMPQSDFESLLNQENLIDVRGIRAKRLPTINLEDLFHKDITSEAMLNNILGGIALYELKGEDQFTIKMVNDKYYRMTGCNAVDLMERSEHIINQVHKDDLAIFKKIFADAETSSIRGAEGIFRRYRLNGEIMWMKLHAFFLRKQGDTKIFYGSVTDCSEKMRLEKEFQMVLDAIPGNIVEYRVKDGKTISRVICSGLSNRFGYSKAEFEELLVNHCGFVYVHEDDVDSVKQAIGNPAQWGDYVSCMYRGITKDGNYIWLEQRITLVGREEGESVYNSLCTEITREVHSL</sequence>
<dbReference type="CDD" id="cd01948">
    <property type="entry name" value="EAL"/>
    <property type="match status" value="1"/>
</dbReference>
<name>A0A6N8UAP5_9FIRM</name>
<dbReference type="InterPro" id="IPR029787">
    <property type="entry name" value="Nucleotide_cyclase"/>
</dbReference>
<dbReference type="Gene3D" id="3.20.20.450">
    <property type="entry name" value="EAL domain"/>
    <property type="match status" value="1"/>
</dbReference>
<dbReference type="InterPro" id="IPR001633">
    <property type="entry name" value="EAL_dom"/>
</dbReference>
<dbReference type="SUPFAM" id="SSF55785">
    <property type="entry name" value="PYP-like sensor domain (PAS domain)"/>
    <property type="match status" value="2"/>
</dbReference>
<gene>
    <name evidence="3" type="ORF">GSF08_06835</name>
</gene>
<dbReference type="Proteomes" id="UP000434036">
    <property type="component" value="Unassembled WGS sequence"/>
</dbReference>
<evidence type="ECO:0000313" key="3">
    <source>
        <dbReference type="EMBL" id="MXQ73649.1"/>
    </source>
</evidence>
<dbReference type="SMART" id="SM00267">
    <property type="entry name" value="GGDEF"/>
    <property type="match status" value="1"/>
</dbReference>
<protein>
    <submittedName>
        <fullName evidence="3">EAL domain-containing protein</fullName>
    </submittedName>
</protein>
<keyword evidence="4" id="KW-1185">Reference proteome</keyword>
<dbReference type="InterPro" id="IPR050706">
    <property type="entry name" value="Cyclic-di-GMP_PDE-like"/>
</dbReference>
<reference evidence="3 4" key="1">
    <citation type="submission" date="2019-12" db="EMBL/GenBank/DDBJ databases">
        <authorList>
            <person name="Yang R."/>
        </authorList>
    </citation>
    <scope>NUCLEOTIDE SEQUENCE [LARGE SCALE GENOMIC DNA]</scope>
    <source>
        <strain evidence="3 4">DONG20-135</strain>
    </source>
</reference>
<dbReference type="Pfam" id="PF00563">
    <property type="entry name" value="EAL"/>
    <property type="match status" value="1"/>
</dbReference>
<dbReference type="NCBIfam" id="TIGR00254">
    <property type="entry name" value="GGDEF"/>
    <property type="match status" value="1"/>
</dbReference>
<dbReference type="CDD" id="cd00130">
    <property type="entry name" value="PAS"/>
    <property type="match status" value="1"/>
</dbReference>
<proteinExistence type="predicted"/>
<dbReference type="CDD" id="cd01949">
    <property type="entry name" value="GGDEF"/>
    <property type="match status" value="1"/>
</dbReference>
<reference evidence="3 4" key="2">
    <citation type="submission" date="2020-01" db="EMBL/GenBank/DDBJ databases">
        <title>Clostridiaceae sp. nov. isolated from the gut of human by culturomics.</title>
        <authorList>
            <person name="Chang Y."/>
        </authorList>
    </citation>
    <scope>NUCLEOTIDE SEQUENCE [LARGE SCALE GENOMIC DNA]</scope>
    <source>
        <strain evidence="3 4">DONG20-135</strain>
    </source>
</reference>
<evidence type="ECO:0000313" key="4">
    <source>
        <dbReference type="Proteomes" id="UP000434036"/>
    </source>
</evidence>
<dbReference type="PANTHER" id="PTHR33121:SF70">
    <property type="entry name" value="SIGNALING PROTEIN YKOW"/>
    <property type="match status" value="1"/>
</dbReference>
<dbReference type="EMBL" id="WUUQ01000002">
    <property type="protein sequence ID" value="MXQ73649.1"/>
    <property type="molecule type" value="Genomic_DNA"/>
</dbReference>
<dbReference type="InterPro" id="IPR000160">
    <property type="entry name" value="GGDEF_dom"/>
</dbReference>
<dbReference type="RefSeq" id="WP_160625085.1">
    <property type="nucleotide sequence ID" value="NZ_WUUQ01000002.1"/>
</dbReference>
<dbReference type="Pfam" id="PF08447">
    <property type="entry name" value="PAS_3"/>
    <property type="match status" value="2"/>
</dbReference>
<dbReference type="Pfam" id="PF00990">
    <property type="entry name" value="GGDEF"/>
    <property type="match status" value="1"/>
</dbReference>
<dbReference type="NCBIfam" id="TIGR00229">
    <property type="entry name" value="sensory_box"/>
    <property type="match status" value="1"/>
</dbReference>
<dbReference type="GO" id="GO:0071111">
    <property type="term" value="F:cyclic-guanylate-specific phosphodiesterase activity"/>
    <property type="evidence" value="ECO:0007669"/>
    <property type="project" value="InterPro"/>
</dbReference>
<organism evidence="3 4">
    <name type="scientific">Copranaerobaculum intestinale</name>
    <dbReference type="NCBI Taxonomy" id="2692629"/>
    <lineage>
        <taxon>Bacteria</taxon>
        <taxon>Bacillati</taxon>
        <taxon>Bacillota</taxon>
        <taxon>Erysipelotrichia</taxon>
        <taxon>Erysipelotrichales</taxon>
        <taxon>Erysipelotrichaceae</taxon>
        <taxon>Copranaerobaculum</taxon>
    </lineage>
</organism>
<dbReference type="InterPro" id="IPR000014">
    <property type="entry name" value="PAS"/>
</dbReference>
<evidence type="ECO:0000259" key="2">
    <source>
        <dbReference type="PROSITE" id="PS50887"/>
    </source>
</evidence>